<comment type="caution">
    <text evidence="2">The sequence shown here is derived from an EMBL/GenBank/DDBJ whole genome shotgun (WGS) entry which is preliminary data.</text>
</comment>
<evidence type="ECO:0000256" key="1">
    <source>
        <dbReference type="SAM" id="MobiDB-lite"/>
    </source>
</evidence>
<feature type="compositionally biased region" description="Basic and acidic residues" evidence="1">
    <location>
        <begin position="130"/>
        <end position="139"/>
    </location>
</feature>
<feature type="region of interest" description="Disordered" evidence="1">
    <location>
        <begin position="119"/>
        <end position="139"/>
    </location>
</feature>
<name>A0ABS8VJQ6_DATST</name>
<reference evidence="2 3" key="1">
    <citation type="journal article" date="2021" name="BMC Genomics">
        <title>Datura genome reveals duplications of psychoactive alkaloid biosynthetic genes and high mutation rate following tissue culture.</title>
        <authorList>
            <person name="Rajewski A."/>
            <person name="Carter-House D."/>
            <person name="Stajich J."/>
            <person name="Litt A."/>
        </authorList>
    </citation>
    <scope>NUCLEOTIDE SEQUENCE [LARGE SCALE GENOMIC DNA]</scope>
    <source>
        <strain evidence="2">AR-01</strain>
    </source>
</reference>
<evidence type="ECO:0000313" key="3">
    <source>
        <dbReference type="Proteomes" id="UP000823775"/>
    </source>
</evidence>
<sequence length="139" mass="15794">MFSGKIQGGDGIAWWYRDVFNPTSKLRAMQIQVPTSKLPTKVQVRKNIGKERVVDFFAGSNDVIYYRNRKPSTCLILNLHIRRWKRFKKAIHCGISSDDDVRNRDMTVVSNQSKIESSHTLLESISGGEVGERDKGIAP</sequence>
<dbReference type="Proteomes" id="UP000823775">
    <property type="component" value="Unassembled WGS sequence"/>
</dbReference>
<dbReference type="EMBL" id="JACEIK010005236">
    <property type="protein sequence ID" value="MCE0481031.1"/>
    <property type="molecule type" value="Genomic_DNA"/>
</dbReference>
<accession>A0ABS8VJQ6</accession>
<evidence type="ECO:0000313" key="2">
    <source>
        <dbReference type="EMBL" id="MCE0481031.1"/>
    </source>
</evidence>
<feature type="non-terminal residue" evidence="2">
    <location>
        <position position="139"/>
    </location>
</feature>
<protein>
    <submittedName>
        <fullName evidence="2">Uncharacterized protein</fullName>
    </submittedName>
</protein>
<keyword evidence="3" id="KW-1185">Reference proteome</keyword>
<organism evidence="2 3">
    <name type="scientific">Datura stramonium</name>
    <name type="common">Jimsonweed</name>
    <name type="synonym">Common thornapple</name>
    <dbReference type="NCBI Taxonomy" id="4076"/>
    <lineage>
        <taxon>Eukaryota</taxon>
        <taxon>Viridiplantae</taxon>
        <taxon>Streptophyta</taxon>
        <taxon>Embryophyta</taxon>
        <taxon>Tracheophyta</taxon>
        <taxon>Spermatophyta</taxon>
        <taxon>Magnoliopsida</taxon>
        <taxon>eudicotyledons</taxon>
        <taxon>Gunneridae</taxon>
        <taxon>Pentapetalae</taxon>
        <taxon>asterids</taxon>
        <taxon>lamiids</taxon>
        <taxon>Solanales</taxon>
        <taxon>Solanaceae</taxon>
        <taxon>Solanoideae</taxon>
        <taxon>Datureae</taxon>
        <taxon>Datura</taxon>
    </lineage>
</organism>
<gene>
    <name evidence="2" type="ORF">HAX54_038401</name>
</gene>
<proteinExistence type="predicted"/>